<keyword evidence="2" id="KW-1185">Reference proteome</keyword>
<proteinExistence type="predicted"/>
<comment type="caution">
    <text evidence="1">The sequence shown here is derived from an EMBL/GenBank/DDBJ whole genome shotgun (WGS) entry which is preliminary data.</text>
</comment>
<evidence type="ECO:0000313" key="1">
    <source>
        <dbReference type="EMBL" id="MDU0111727.1"/>
    </source>
</evidence>
<sequence length="193" mass="21891">MQTQTKEPIAKNIQVIRESSVFSDIQKSVHSNDSSAFSLLLAMVTQDRMELDEFHLPKNKKPKTTSDLEKTFHVVPKKLIDKVNNEQDLMFNQLINSGYRESVSLMLNLHPQPLISTNSEINNPINIPAKLFNSLDINQQAKLYQEIQSKTSNVVTEAPVMTTDKNTDDENIEMDVGTWFSVLEQARTLSKVA</sequence>
<organism evidence="1 2">
    <name type="scientific">Psychrosphaera aquimarina</name>
    <dbReference type="NCBI Taxonomy" id="2044854"/>
    <lineage>
        <taxon>Bacteria</taxon>
        <taxon>Pseudomonadati</taxon>
        <taxon>Pseudomonadota</taxon>
        <taxon>Gammaproteobacteria</taxon>
        <taxon>Alteromonadales</taxon>
        <taxon>Pseudoalteromonadaceae</taxon>
        <taxon>Psychrosphaera</taxon>
    </lineage>
</organism>
<dbReference type="Proteomes" id="UP001257914">
    <property type="component" value="Unassembled WGS sequence"/>
</dbReference>
<dbReference type="Pfam" id="PF11993">
    <property type="entry name" value="VC2046"/>
    <property type="match status" value="1"/>
</dbReference>
<gene>
    <name evidence="1" type="ORF">RT723_01610</name>
</gene>
<dbReference type="EMBL" id="JAWCUA010000001">
    <property type="protein sequence ID" value="MDU0111727.1"/>
    <property type="molecule type" value="Genomic_DNA"/>
</dbReference>
<protein>
    <submittedName>
        <fullName evidence="1">VC2046/SO_2500 family protein</fullName>
    </submittedName>
</protein>
<dbReference type="RefSeq" id="WP_315945623.1">
    <property type="nucleotide sequence ID" value="NZ_JAWCUA010000001.1"/>
</dbReference>
<accession>A0ABU3QWC3</accession>
<name>A0ABU3QWC3_9GAMM</name>
<dbReference type="InterPro" id="IPR021879">
    <property type="entry name" value="VC2046_fam"/>
</dbReference>
<reference evidence="1 2" key="1">
    <citation type="submission" date="2023-10" db="EMBL/GenBank/DDBJ databases">
        <title>Psychrosphaera aquimaarina strain SW33 isolated from seawater.</title>
        <authorList>
            <person name="Bayburt H."/>
            <person name="Kim J.M."/>
            <person name="Choi B.J."/>
            <person name="Jeon C.O."/>
        </authorList>
    </citation>
    <scope>NUCLEOTIDE SEQUENCE [LARGE SCALE GENOMIC DNA]</scope>
    <source>
        <strain evidence="1 2">KCTC 52743</strain>
    </source>
</reference>
<evidence type="ECO:0000313" key="2">
    <source>
        <dbReference type="Proteomes" id="UP001257914"/>
    </source>
</evidence>